<proteinExistence type="predicted"/>
<dbReference type="Pfam" id="PF05114">
    <property type="entry name" value="MbnB_TglH_ChrH"/>
    <property type="match status" value="1"/>
</dbReference>
<gene>
    <name evidence="2" type="ORF">Fuma_02484</name>
</gene>
<evidence type="ECO:0000313" key="3">
    <source>
        <dbReference type="Proteomes" id="UP000187735"/>
    </source>
</evidence>
<dbReference type="EMBL" id="CP017641">
    <property type="protein sequence ID" value="APZ92872.1"/>
    <property type="molecule type" value="Genomic_DNA"/>
</dbReference>
<dbReference type="Gene3D" id="3.20.20.150">
    <property type="entry name" value="Divalent-metal-dependent TIM barrel enzymes"/>
    <property type="match status" value="1"/>
</dbReference>
<dbReference type="InterPro" id="IPR036237">
    <property type="entry name" value="Xyl_isomerase-like_sf"/>
</dbReference>
<dbReference type="STRING" id="1891926.Fuma_02484"/>
<dbReference type="OrthoDB" id="9763101at2"/>
<feature type="compositionally biased region" description="Basic and acidic residues" evidence="1">
    <location>
        <begin position="283"/>
        <end position="295"/>
    </location>
</feature>
<dbReference type="PANTHER" id="PTHR42194">
    <property type="entry name" value="UPF0276 PROTEIN HI_1600"/>
    <property type="match status" value="1"/>
</dbReference>
<dbReference type="AlphaFoldDB" id="A0A1P8WFM7"/>
<dbReference type="NCBIfam" id="NF003818">
    <property type="entry name" value="PRK05409.1"/>
    <property type="match status" value="1"/>
</dbReference>
<dbReference type="InterPro" id="IPR007801">
    <property type="entry name" value="MbnB/TglH/ChrH"/>
</dbReference>
<protein>
    <submittedName>
        <fullName evidence="2">Uncharacterized protein</fullName>
    </submittedName>
</protein>
<dbReference type="Proteomes" id="UP000187735">
    <property type="component" value="Chromosome"/>
</dbReference>
<feature type="compositionally biased region" description="Polar residues" evidence="1">
    <location>
        <begin position="297"/>
        <end position="312"/>
    </location>
</feature>
<sequence>MSESSTHSNLGLGVGLRTPHFQHVLNHNPAVDWFEIISENFMDCSGRPRHILDQIAERYPIVMHGVSMSIGSTAPLNRDYLSKLKKLAEDVQARWVSDHVCWTGVAGLNAHDLLPVPYNESTLQHLVERIRIVQDILERLLILENPSTYVTFRDSTMTEWDFLKYMVEETECRLLLDVNNVYVSAVNHNFDPEEYIRAVPHDRIVQFHLAGHTNLGTHCIDTHDGEVIDPVWELYRLAHQLTGGASTLLEWDAQIPEFPVLHSEVLKAKRHIAEADGLMSDSTHADASDHHERSGRITANANSSQRTGSTAMVPQPAVTVSAELE</sequence>
<dbReference type="RefSeq" id="WP_083731997.1">
    <property type="nucleotide sequence ID" value="NZ_CP017641.1"/>
</dbReference>
<evidence type="ECO:0000256" key="1">
    <source>
        <dbReference type="SAM" id="MobiDB-lite"/>
    </source>
</evidence>
<accession>A0A1P8WFM7</accession>
<dbReference type="KEGG" id="fmr:Fuma_02484"/>
<organism evidence="2 3">
    <name type="scientific">Fuerstiella marisgermanici</name>
    <dbReference type="NCBI Taxonomy" id="1891926"/>
    <lineage>
        <taxon>Bacteria</taxon>
        <taxon>Pseudomonadati</taxon>
        <taxon>Planctomycetota</taxon>
        <taxon>Planctomycetia</taxon>
        <taxon>Planctomycetales</taxon>
        <taxon>Planctomycetaceae</taxon>
        <taxon>Fuerstiella</taxon>
    </lineage>
</organism>
<reference evidence="2 3" key="1">
    <citation type="journal article" date="2016" name="Front. Microbiol.">
        <title>Fuerstia marisgermanicae gen. nov., sp. nov., an Unusual Member of the Phylum Planctomycetes from the German Wadden Sea.</title>
        <authorList>
            <person name="Kohn T."/>
            <person name="Heuer A."/>
            <person name="Jogler M."/>
            <person name="Vollmers J."/>
            <person name="Boedeker C."/>
            <person name="Bunk B."/>
            <person name="Rast P."/>
            <person name="Borchert D."/>
            <person name="Glockner I."/>
            <person name="Freese H.M."/>
            <person name="Klenk H.P."/>
            <person name="Overmann J."/>
            <person name="Kaster A.K."/>
            <person name="Rohde M."/>
            <person name="Wiegand S."/>
            <person name="Jogler C."/>
        </authorList>
    </citation>
    <scope>NUCLEOTIDE SEQUENCE [LARGE SCALE GENOMIC DNA]</scope>
    <source>
        <strain evidence="2 3">NH11</strain>
    </source>
</reference>
<keyword evidence="3" id="KW-1185">Reference proteome</keyword>
<evidence type="ECO:0000313" key="2">
    <source>
        <dbReference type="EMBL" id="APZ92872.1"/>
    </source>
</evidence>
<feature type="region of interest" description="Disordered" evidence="1">
    <location>
        <begin position="279"/>
        <end position="325"/>
    </location>
</feature>
<dbReference type="PANTHER" id="PTHR42194:SF1">
    <property type="entry name" value="UPF0276 PROTEIN HI_1600"/>
    <property type="match status" value="1"/>
</dbReference>
<dbReference type="SUPFAM" id="SSF51658">
    <property type="entry name" value="Xylose isomerase-like"/>
    <property type="match status" value="1"/>
</dbReference>
<name>A0A1P8WFM7_9PLAN</name>